<organism evidence="1">
    <name type="scientific">bioreactor metagenome</name>
    <dbReference type="NCBI Taxonomy" id="1076179"/>
    <lineage>
        <taxon>unclassified sequences</taxon>
        <taxon>metagenomes</taxon>
        <taxon>ecological metagenomes</taxon>
    </lineage>
</organism>
<proteinExistence type="predicted"/>
<comment type="caution">
    <text evidence="1">The sequence shown here is derived from an EMBL/GenBank/DDBJ whole genome shotgun (WGS) entry which is preliminary data.</text>
</comment>
<reference evidence="1" key="1">
    <citation type="submission" date="2019-08" db="EMBL/GenBank/DDBJ databases">
        <authorList>
            <person name="Kucharzyk K."/>
            <person name="Murdoch R.W."/>
            <person name="Higgins S."/>
            <person name="Loffler F."/>
        </authorList>
    </citation>
    <scope>NUCLEOTIDE SEQUENCE</scope>
</reference>
<dbReference type="AlphaFoldDB" id="A0A645C6A5"/>
<gene>
    <name evidence="1" type="ORF">SDC9_116429</name>
</gene>
<protein>
    <submittedName>
        <fullName evidence="1">Uncharacterized protein</fullName>
    </submittedName>
</protein>
<sequence>MDTVGHTDTDTAIAVDDCTICHGLEHIVRLSGTAAGHITCIGIGFNILNALVRITYRQSHHAGTATKDKKSR</sequence>
<accession>A0A645C6A5</accession>
<dbReference type="EMBL" id="VSSQ01022904">
    <property type="protein sequence ID" value="MPM69484.1"/>
    <property type="molecule type" value="Genomic_DNA"/>
</dbReference>
<name>A0A645C6A5_9ZZZZ</name>
<evidence type="ECO:0000313" key="1">
    <source>
        <dbReference type="EMBL" id="MPM69484.1"/>
    </source>
</evidence>